<evidence type="ECO:0000313" key="9">
    <source>
        <dbReference type="EMBL" id="PWE55780.1"/>
    </source>
</evidence>
<feature type="region of interest" description="Disordered" evidence="7">
    <location>
        <begin position="1"/>
        <end position="79"/>
    </location>
</feature>
<comment type="subcellular location">
    <subcellularLocation>
        <location evidence="1">Cell membrane</location>
        <topology evidence="1">Multi-pass membrane protein</topology>
    </subcellularLocation>
</comment>
<evidence type="ECO:0000256" key="4">
    <source>
        <dbReference type="ARBA" id="ARBA00022692"/>
    </source>
</evidence>
<evidence type="ECO:0000256" key="6">
    <source>
        <dbReference type="ARBA" id="ARBA00023136"/>
    </source>
</evidence>
<feature type="transmembrane region" description="Helical" evidence="8">
    <location>
        <begin position="200"/>
        <end position="217"/>
    </location>
</feature>
<name>A0A2U2DR41_9HYPH</name>
<dbReference type="PANTHER" id="PTHR30509:SF9">
    <property type="entry name" value="MULTIDRUG RESISTANCE PROTEIN MDTO"/>
    <property type="match status" value="1"/>
</dbReference>
<dbReference type="InterPro" id="IPR006726">
    <property type="entry name" value="PHBA_efflux_AaeB/fusaric-R"/>
</dbReference>
<evidence type="ECO:0000313" key="10">
    <source>
        <dbReference type="Proteomes" id="UP000245252"/>
    </source>
</evidence>
<feature type="transmembrane region" description="Helical" evidence="8">
    <location>
        <begin position="258"/>
        <end position="277"/>
    </location>
</feature>
<feature type="transmembrane region" description="Helical" evidence="8">
    <location>
        <begin position="458"/>
        <end position="475"/>
    </location>
</feature>
<feature type="compositionally biased region" description="Basic and acidic residues" evidence="7">
    <location>
        <begin position="54"/>
        <end position="65"/>
    </location>
</feature>
<reference evidence="9 10" key="1">
    <citation type="submission" date="2018-05" db="EMBL/GenBank/DDBJ databases">
        <title>The draft genome of strain NS-104.</title>
        <authorList>
            <person name="Hang P."/>
            <person name="Jiang J."/>
        </authorList>
    </citation>
    <scope>NUCLEOTIDE SEQUENCE [LARGE SCALE GENOMIC DNA]</scope>
    <source>
        <strain evidence="9 10">NS-104</strain>
    </source>
</reference>
<feature type="transmembrane region" description="Helical" evidence="8">
    <location>
        <begin position="130"/>
        <end position="148"/>
    </location>
</feature>
<feature type="transmembrane region" description="Helical" evidence="8">
    <location>
        <begin position="510"/>
        <end position="527"/>
    </location>
</feature>
<feature type="transmembrane region" description="Helical" evidence="8">
    <location>
        <begin position="176"/>
        <end position="194"/>
    </location>
</feature>
<evidence type="ECO:0000256" key="7">
    <source>
        <dbReference type="SAM" id="MobiDB-lite"/>
    </source>
</evidence>
<dbReference type="Proteomes" id="UP000245252">
    <property type="component" value="Unassembled WGS sequence"/>
</dbReference>
<evidence type="ECO:0000256" key="3">
    <source>
        <dbReference type="ARBA" id="ARBA00022475"/>
    </source>
</evidence>
<keyword evidence="10" id="KW-1185">Reference proteome</keyword>
<proteinExistence type="predicted"/>
<dbReference type="AlphaFoldDB" id="A0A2U2DR41"/>
<feature type="transmembrane region" description="Helical" evidence="8">
    <location>
        <begin position="533"/>
        <end position="551"/>
    </location>
</feature>
<accession>A0A2U2DR41</accession>
<feature type="transmembrane region" description="Helical" evidence="8">
    <location>
        <begin position="224"/>
        <end position="246"/>
    </location>
</feature>
<keyword evidence="6 8" id="KW-0472">Membrane</keyword>
<evidence type="ECO:0000256" key="1">
    <source>
        <dbReference type="ARBA" id="ARBA00004651"/>
    </source>
</evidence>
<keyword evidence="2" id="KW-0813">Transport</keyword>
<keyword evidence="5 8" id="KW-1133">Transmembrane helix</keyword>
<keyword evidence="3" id="KW-1003">Cell membrane</keyword>
<dbReference type="OrthoDB" id="9807111at2"/>
<dbReference type="GO" id="GO:0022857">
    <property type="term" value="F:transmembrane transporter activity"/>
    <property type="evidence" value="ECO:0007669"/>
    <property type="project" value="InterPro"/>
</dbReference>
<sequence>MVTARSSCRPRRRRHPEGACRPGRHRRLDAGTALGHPCRQGPDRAPYRRNRPPGKKDLPDGERANRRPGHPHRAQSHGIGVPCRNFGSGACPGAGCACPHRTPSRPGGARAVSWNERSAHWGFLPARFPFALRTALGGCLALLIAWAIGLEHPQWSAMTVFAAAQPVRNMLVEKSFFRALGTVAGVLVGIGLIVGSGQDSWLLVVGLALWVGLCAGLGNVLRGFVSYGAILAGYSAAMVALLETAHPGHLWALGLDRALTVLVGVATGVVLAMIFLPKETEAEIAGRTRRLTARVLRAMADFARDGQAPAADVQASLLAEMAEIDEGIDPHGAGSLASRQSARALRAVIAAQVSAVVHLGTARSGLPGNTLADMFDRAGQALEDADIAAAAVALEQAARLADGHPGLSDILERQAVALRNWSGHDRADPEHAAALHEERDRLLHAVVLHRDWIGARQAALRAFGVMMLVGLGWVVTDWHAGPYVLLGTSVMISLFSTFENPAFMMRNVLAGQLAGAGAALACRWLVWPFAPSEIWLVFLIMPFILSGVLPLSHRRTLLGGTDYVMILLLLSQPVYPLTGTFSTSLSIAAAVVVAPAIALLAYRLVFPTDARRRLETLIAMMVREIGSIAAAPDALQHRPVWRARLYHRLLRLVRLAQTSGERTFSPAEGGLAVHALGLAAISMHAEVEDASLPAGARRGIRIALRRLEKIAERPEHVPAALLRAASRLERVGAGRGEVIRAAAEAMMRNRAFFDRAGKGRAVFLTRLSLI</sequence>
<dbReference type="PANTHER" id="PTHR30509">
    <property type="entry name" value="P-HYDROXYBENZOIC ACID EFFLUX PUMP SUBUNIT-RELATED"/>
    <property type="match status" value="1"/>
</dbReference>
<feature type="compositionally biased region" description="Basic residues" evidence="7">
    <location>
        <begin position="66"/>
        <end position="75"/>
    </location>
</feature>
<dbReference type="EMBL" id="QFBC01000005">
    <property type="protein sequence ID" value="PWE55780.1"/>
    <property type="molecule type" value="Genomic_DNA"/>
</dbReference>
<evidence type="ECO:0000256" key="5">
    <source>
        <dbReference type="ARBA" id="ARBA00022989"/>
    </source>
</evidence>
<dbReference type="Pfam" id="PF04632">
    <property type="entry name" value="FUSC"/>
    <property type="match status" value="1"/>
</dbReference>
<organism evidence="9 10">
    <name type="scientific">Metarhizobium album</name>
    <dbReference type="NCBI Taxonomy" id="2182425"/>
    <lineage>
        <taxon>Bacteria</taxon>
        <taxon>Pseudomonadati</taxon>
        <taxon>Pseudomonadota</taxon>
        <taxon>Alphaproteobacteria</taxon>
        <taxon>Hyphomicrobiales</taxon>
        <taxon>Rhizobiaceae</taxon>
        <taxon>Metarhizobium</taxon>
    </lineage>
</organism>
<protein>
    <submittedName>
        <fullName evidence="9">FUSC family protein</fullName>
    </submittedName>
</protein>
<keyword evidence="4 8" id="KW-0812">Transmembrane</keyword>
<evidence type="ECO:0000256" key="2">
    <source>
        <dbReference type="ARBA" id="ARBA00022448"/>
    </source>
</evidence>
<dbReference type="GO" id="GO:0005886">
    <property type="term" value="C:plasma membrane"/>
    <property type="evidence" value="ECO:0007669"/>
    <property type="project" value="UniProtKB-SubCell"/>
</dbReference>
<feature type="transmembrane region" description="Helical" evidence="8">
    <location>
        <begin position="587"/>
        <end position="606"/>
    </location>
</feature>
<evidence type="ECO:0000256" key="8">
    <source>
        <dbReference type="SAM" id="Phobius"/>
    </source>
</evidence>
<comment type="caution">
    <text evidence="9">The sequence shown here is derived from an EMBL/GenBank/DDBJ whole genome shotgun (WGS) entry which is preliminary data.</text>
</comment>
<gene>
    <name evidence="9" type="ORF">DEM27_13995</name>
</gene>